<evidence type="ECO:0000256" key="8">
    <source>
        <dbReference type="ARBA" id="ARBA00022840"/>
    </source>
</evidence>
<feature type="domain" description="Helicase ATP-binding" evidence="13">
    <location>
        <begin position="132"/>
        <end position="299"/>
    </location>
</feature>
<dbReference type="InterPro" id="IPR042115">
    <property type="entry name" value="PriA_3primeBD_sf"/>
</dbReference>
<dbReference type="GO" id="GO:0006302">
    <property type="term" value="P:double-strand break repair"/>
    <property type="evidence" value="ECO:0007669"/>
    <property type="project" value="InterPro"/>
</dbReference>
<dbReference type="HAMAP" id="MF_00983">
    <property type="entry name" value="PriA"/>
    <property type="match status" value="1"/>
</dbReference>
<dbReference type="RefSeq" id="WP_100705847.1">
    <property type="nucleotide sequence ID" value="NZ_NPDL01000003.1"/>
</dbReference>
<proteinExistence type="inferred from homology"/>
<evidence type="ECO:0000256" key="5">
    <source>
        <dbReference type="ARBA" id="ARBA00022801"/>
    </source>
</evidence>
<feature type="binding site" evidence="12">
    <location>
        <position position="368"/>
    </location>
    <ligand>
        <name>Zn(2+)</name>
        <dbReference type="ChEBI" id="CHEBI:29105"/>
        <label>2</label>
    </ligand>
</feature>
<evidence type="ECO:0000256" key="6">
    <source>
        <dbReference type="ARBA" id="ARBA00022806"/>
    </source>
</evidence>
<reference evidence="14 15" key="1">
    <citation type="submission" date="2017-07" db="EMBL/GenBank/DDBJ databases">
        <title>Leptospira spp. isolated from tropical soils.</title>
        <authorList>
            <person name="Thibeaux R."/>
            <person name="Iraola G."/>
            <person name="Ferres I."/>
            <person name="Bierque E."/>
            <person name="Girault D."/>
            <person name="Soupe-Gilbert M.-E."/>
            <person name="Picardeau M."/>
            <person name="Goarant C."/>
        </authorList>
    </citation>
    <scope>NUCLEOTIDE SEQUENCE [LARGE SCALE GENOMIC DNA]</scope>
    <source>
        <strain evidence="14 15">MCA1-C-A1</strain>
    </source>
</reference>
<evidence type="ECO:0000256" key="2">
    <source>
        <dbReference type="ARBA" id="ARBA00022705"/>
    </source>
</evidence>
<comment type="catalytic activity">
    <reaction evidence="11 12">
        <text>ATP + H2O = ADP + phosphate + H(+)</text>
        <dbReference type="Rhea" id="RHEA:13065"/>
        <dbReference type="ChEBI" id="CHEBI:15377"/>
        <dbReference type="ChEBI" id="CHEBI:15378"/>
        <dbReference type="ChEBI" id="CHEBI:30616"/>
        <dbReference type="ChEBI" id="CHEBI:43474"/>
        <dbReference type="ChEBI" id="CHEBI:456216"/>
        <dbReference type="EC" id="5.6.2.4"/>
    </reaction>
</comment>
<dbReference type="EMBL" id="NPDN01000003">
    <property type="protein sequence ID" value="PJZ26048.1"/>
    <property type="molecule type" value="Genomic_DNA"/>
</dbReference>
<keyword evidence="3" id="KW-0479">Metal-binding</keyword>
<dbReference type="GO" id="GO:0006269">
    <property type="term" value="P:DNA replication, synthesis of primer"/>
    <property type="evidence" value="ECO:0007669"/>
    <property type="project" value="UniProtKB-KW"/>
</dbReference>
<dbReference type="Pfam" id="PF17764">
    <property type="entry name" value="PriA_3primeBD"/>
    <property type="match status" value="1"/>
</dbReference>
<dbReference type="GO" id="GO:0006270">
    <property type="term" value="P:DNA replication initiation"/>
    <property type="evidence" value="ECO:0007669"/>
    <property type="project" value="TreeGrafter"/>
</dbReference>
<dbReference type="Proteomes" id="UP000232196">
    <property type="component" value="Unassembled WGS sequence"/>
</dbReference>
<dbReference type="InterPro" id="IPR001650">
    <property type="entry name" value="Helicase_C-like"/>
</dbReference>
<evidence type="ECO:0000259" key="13">
    <source>
        <dbReference type="PROSITE" id="PS51192"/>
    </source>
</evidence>
<dbReference type="PROSITE" id="PS51192">
    <property type="entry name" value="HELICASE_ATP_BIND_1"/>
    <property type="match status" value="1"/>
</dbReference>
<dbReference type="OrthoDB" id="9759544at2"/>
<evidence type="ECO:0000256" key="10">
    <source>
        <dbReference type="ARBA" id="ARBA00023235"/>
    </source>
</evidence>
<keyword evidence="6 12" id="KW-0347">Helicase</keyword>
<keyword evidence="7" id="KW-0862">Zinc</keyword>
<evidence type="ECO:0000256" key="1">
    <source>
        <dbReference type="ARBA" id="ARBA00022515"/>
    </source>
</evidence>
<dbReference type="Pfam" id="PF04851">
    <property type="entry name" value="ResIII"/>
    <property type="match status" value="1"/>
</dbReference>
<dbReference type="FunFam" id="3.40.50.300:FF:000489">
    <property type="entry name" value="Primosome assembly protein PriA"/>
    <property type="match status" value="1"/>
</dbReference>
<evidence type="ECO:0000256" key="4">
    <source>
        <dbReference type="ARBA" id="ARBA00022741"/>
    </source>
</evidence>
<keyword evidence="8 12" id="KW-0067">ATP-binding</keyword>
<dbReference type="InterPro" id="IPR041236">
    <property type="entry name" value="PriA_C"/>
</dbReference>
<gene>
    <name evidence="12 14" type="primary">priA</name>
    <name evidence="14" type="ORF">CH357_05975</name>
</gene>
<dbReference type="SMART" id="SM00487">
    <property type="entry name" value="DEXDc"/>
    <property type="match status" value="1"/>
</dbReference>
<accession>A0A2M9XED4</accession>
<dbReference type="PANTHER" id="PTHR30580">
    <property type="entry name" value="PRIMOSOMAL PROTEIN N"/>
    <property type="match status" value="1"/>
</dbReference>
<comment type="caution">
    <text evidence="14">The sequence shown here is derived from an EMBL/GenBank/DDBJ whole genome shotgun (WGS) entry which is preliminary data.</text>
</comment>
<dbReference type="InterPro" id="IPR014001">
    <property type="entry name" value="Helicase_ATP-bd"/>
</dbReference>
<dbReference type="GO" id="GO:1990077">
    <property type="term" value="C:primosome complex"/>
    <property type="evidence" value="ECO:0007669"/>
    <property type="project" value="UniProtKB-UniRule"/>
</dbReference>
<keyword evidence="9 12" id="KW-0238">DNA-binding</keyword>
<feature type="binding site" evidence="12">
    <location>
        <position position="385"/>
    </location>
    <ligand>
        <name>Zn(2+)</name>
        <dbReference type="ChEBI" id="CHEBI:29105"/>
        <label>2</label>
    </ligand>
</feature>
<dbReference type="GO" id="GO:0006310">
    <property type="term" value="P:DNA recombination"/>
    <property type="evidence" value="ECO:0007669"/>
    <property type="project" value="InterPro"/>
</dbReference>
<evidence type="ECO:0000256" key="9">
    <source>
        <dbReference type="ARBA" id="ARBA00023125"/>
    </source>
</evidence>
<name>A0A2M9XED4_9LEPT</name>
<dbReference type="GO" id="GO:0005524">
    <property type="term" value="F:ATP binding"/>
    <property type="evidence" value="ECO:0007669"/>
    <property type="project" value="UniProtKB-UniRule"/>
</dbReference>
<dbReference type="Pfam" id="PF18074">
    <property type="entry name" value="PriA_C"/>
    <property type="match status" value="1"/>
</dbReference>
<keyword evidence="1 12" id="KW-0639">Primosome</keyword>
<dbReference type="InterPro" id="IPR005259">
    <property type="entry name" value="PriA"/>
</dbReference>
<keyword evidence="2 12" id="KW-0235">DNA replication</keyword>
<evidence type="ECO:0000256" key="12">
    <source>
        <dbReference type="HAMAP-Rule" id="MF_00983"/>
    </source>
</evidence>
<dbReference type="InterPro" id="IPR006935">
    <property type="entry name" value="Helicase/UvrB_N"/>
</dbReference>
<comment type="subunit">
    <text evidence="12">Component of the replication restart primosome.</text>
</comment>
<dbReference type="Gene3D" id="3.40.50.300">
    <property type="entry name" value="P-loop containing nucleotide triphosphate hydrolases"/>
    <property type="match status" value="2"/>
</dbReference>
<dbReference type="GO" id="GO:0016887">
    <property type="term" value="F:ATP hydrolysis activity"/>
    <property type="evidence" value="ECO:0007669"/>
    <property type="project" value="RHEA"/>
</dbReference>
<protein>
    <recommendedName>
        <fullName evidence="12">Replication restart protein PriA</fullName>
    </recommendedName>
    <alternativeName>
        <fullName evidence="12">ATP-dependent DNA helicase PriA</fullName>
        <ecNumber evidence="12">5.6.2.4</ecNumber>
    </alternativeName>
    <alternativeName>
        <fullName evidence="12">DNA 3'-5' helicase PriA</fullName>
    </alternativeName>
</protein>
<evidence type="ECO:0000256" key="11">
    <source>
        <dbReference type="ARBA" id="ARBA00048988"/>
    </source>
</evidence>
<dbReference type="SUPFAM" id="SSF52540">
    <property type="entry name" value="P-loop containing nucleoside triphosphate hydrolases"/>
    <property type="match status" value="2"/>
</dbReference>
<dbReference type="GO" id="GO:0043138">
    <property type="term" value="F:3'-5' DNA helicase activity"/>
    <property type="evidence" value="ECO:0007669"/>
    <property type="project" value="UniProtKB-EC"/>
</dbReference>
<feature type="binding site" evidence="12">
    <location>
        <position position="365"/>
    </location>
    <ligand>
        <name>Zn(2+)</name>
        <dbReference type="ChEBI" id="CHEBI:29105"/>
        <label>2</label>
    </ligand>
</feature>
<evidence type="ECO:0000313" key="14">
    <source>
        <dbReference type="EMBL" id="PJZ26048.1"/>
    </source>
</evidence>
<evidence type="ECO:0000313" key="15">
    <source>
        <dbReference type="Proteomes" id="UP000232196"/>
    </source>
</evidence>
<dbReference type="EC" id="5.6.2.4" evidence="12"/>
<dbReference type="Gene3D" id="3.40.1440.60">
    <property type="entry name" value="PriA, 3(prime) DNA-binding domain"/>
    <property type="match status" value="1"/>
</dbReference>
<keyword evidence="15" id="KW-1185">Reference proteome</keyword>
<evidence type="ECO:0000256" key="7">
    <source>
        <dbReference type="ARBA" id="ARBA00022833"/>
    </source>
</evidence>
<comment type="caution">
    <text evidence="12">Lacks conserved residue(s) required for the propagation of feature annotation.</text>
</comment>
<comment type="catalytic activity">
    <reaction evidence="12">
        <text>Couples ATP hydrolysis with the unwinding of duplex DNA by translocating in the 3'-5' direction.</text>
        <dbReference type="EC" id="5.6.2.4"/>
    </reaction>
</comment>
<dbReference type="GO" id="GO:0003677">
    <property type="term" value="F:DNA binding"/>
    <property type="evidence" value="ECO:0007669"/>
    <property type="project" value="UniProtKB-UniRule"/>
</dbReference>
<dbReference type="Pfam" id="PF00271">
    <property type="entry name" value="Helicase_C"/>
    <property type="match status" value="1"/>
</dbReference>
<dbReference type="InterPro" id="IPR027417">
    <property type="entry name" value="P-loop_NTPase"/>
</dbReference>
<dbReference type="AlphaFoldDB" id="A0A2M9XED4"/>
<organism evidence="14 15">
    <name type="scientific">Leptospira hartskeerlii</name>
    <dbReference type="NCBI Taxonomy" id="2023177"/>
    <lineage>
        <taxon>Bacteria</taxon>
        <taxon>Pseudomonadati</taxon>
        <taxon>Spirochaetota</taxon>
        <taxon>Spirochaetia</taxon>
        <taxon>Leptospirales</taxon>
        <taxon>Leptospiraceae</taxon>
        <taxon>Leptospira</taxon>
    </lineage>
</organism>
<feature type="binding site" evidence="12">
    <location>
        <position position="382"/>
    </location>
    <ligand>
        <name>Zn(2+)</name>
        <dbReference type="ChEBI" id="CHEBI:29105"/>
        <label>2</label>
    </ligand>
</feature>
<dbReference type="PANTHER" id="PTHR30580:SF0">
    <property type="entry name" value="PRIMOSOMAL PROTEIN N"/>
    <property type="match status" value="1"/>
</dbReference>
<dbReference type="NCBIfam" id="TIGR00595">
    <property type="entry name" value="priA"/>
    <property type="match status" value="1"/>
</dbReference>
<keyword evidence="10 12" id="KW-0413">Isomerase</keyword>
<dbReference type="InterPro" id="IPR041222">
    <property type="entry name" value="PriA_3primeBD"/>
</dbReference>
<dbReference type="CDD" id="cd17929">
    <property type="entry name" value="DEXHc_priA"/>
    <property type="match status" value="1"/>
</dbReference>
<comment type="function">
    <text evidence="12">Initiates the restart of stalled replication forks, which reloads the replicative helicase on sites other than the origin of replication. Recognizes and binds to abandoned replication forks and remodels them to uncover a helicase loading site. Promotes assembly of the primosome at these replication forks.</text>
</comment>
<keyword evidence="4 12" id="KW-0547">Nucleotide-binding</keyword>
<dbReference type="GO" id="GO:0046872">
    <property type="term" value="F:metal ion binding"/>
    <property type="evidence" value="ECO:0007669"/>
    <property type="project" value="UniProtKB-KW"/>
</dbReference>
<keyword evidence="5 12" id="KW-0378">Hydrolase</keyword>
<comment type="similarity">
    <text evidence="12">Belongs to the helicase family. PriA subfamily.</text>
</comment>
<evidence type="ECO:0000256" key="3">
    <source>
        <dbReference type="ARBA" id="ARBA00022723"/>
    </source>
</evidence>
<sequence length="647" mass="72947">MIQYAELAFDLPILEDTFTYEVPPGTQVGMRVEAKLRGRKEEGIVLSLHHNEPSYEVLQVDRVIDKTPVINEEQIGLAYWVKEQYLASLGECIHKMIPSGRRHSKVKLTEDITASEPFKLNEEQEAAYQNIKADFGKDSIHLLFGITGSGKTEVYLHLIRDILQNSNKGVLLLVPEIGLTYHIIRKLEAVFPGQIALLHSALKVSERFKAYTDLLQGKKRIAVGTRSAVFAPIANLGLVIIDEEHDGSFKEHSTPRYHARQVALQRCRQNKAVLVLGSATPSLEVYHLAKTGKIGLQILTKRPGTAKPPTVRIEENKKDARLIGSELTFAIKQRLDKKEQVILLLNRRGYSPLLYSEKEKTYIPCPNCTSHLCYHKKGTVICHLCGFSDSLQRLESKLGEKLVMMGTGTQKLEEFLLETFPGAKVERLDQDSIQDKSVLTDVIGRLVDGEIDILTGTQMISKGLDAARVTLVGVLNAGIGLGLPDFRAGERVFSLLTQVAGRAGRSDLAGEVLIETNTVDHPIIRMALDQDYIRFYESEIKTREELFYPPFSRLIRILSRSKDESLSLKTIEEVHQVLKKYLPEPNTVVLGPAPCPFYKIDANFRNHILIKTTMQNKWREILKKEIRPLKISKNVYLELDFDPLDLV</sequence>